<name>A0A412AW54_9FIRM</name>
<keyword evidence="2" id="KW-0812">Transmembrane</keyword>
<proteinExistence type="predicted"/>
<dbReference type="InterPro" id="IPR008930">
    <property type="entry name" value="Terpenoid_cyclase/PrenylTrfase"/>
</dbReference>
<reference evidence="4 5" key="1">
    <citation type="submission" date="2018-08" db="EMBL/GenBank/DDBJ databases">
        <title>A genome reference for cultivated species of the human gut microbiota.</title>
        <authorList>
            <person name="Zou Y."/>
            <person name="Xue W."/>
            <person name="Luo G."/>
        </authorList>
    </citation>
    <scope>NUCLEOTIDE SEQUENCE [LARGE SCALE GENOMIC DNA]</scope>
    <source>
        <strain evidence="4 5">AF28-26</strain>
    </source>
</reference>
<keyword evidence="3" id="KW-0732">Signal</keyword>
<organism evidence="4 5">
    <name type="scientific">[Clostridium] leptum</name>
    <dbReference type="NCBI Taxonomy" id="1535"/>
    <lineage>
        <taxon>Bacteria</taxon>
        <taxon>Bacillati</taxon>
        <taxon>Bacillota</taxon>
        <taxon>Clostridia</taxon>
        <taxon>Eubacteriales</taxon>
        <taxon>Oscillospiraceae</taxon>
        <taxon>Oscillospiraceae incertae sedis</taxon>
    </lineage>
</organism>
<evidence type="ECO:0000313" key="5">
    <source>
        <dbReference type="Proteomes" id="UP000284751"/>
    </source>
</evidence>
<feature type="compositionally biased region" description="Low complexity" evidence="1">
    <location>
        <begin position="329"/>
        <end position="341"/>
    </location>
</feature>
<keyword evidence="2" id="KW-0472">Membrane</keyword>
<dbReference type="CDD" id="cd00688">
    <property type="entry name" value="ISOPREN_C2_like"/>
    <property type="match status" value="1"/>
</dbReference>
<accession>A0A412AW54</accession>
<evidence type="ECO:0000256" key="3">
    <source>
        <dbReference type="SAM" id="SignalP"/>
    </source>
</evidence>
<feature type="region of interest" description="Disordered" evidence="1">
    <location>
        <begin position="316"/>
        <end position="363"/>
    </location>
</feature>
<evidence type="ECO:0000256" key="2">
    <source>
        <dbReference type="SAM" id="Phobius"/>
    </source>
</evidence>
<feature type="signal peptide" evidence="3">
    <location>
        <begin position="1"/>
        <end position="26"/>
    </location>
</feature>
<sequence length="390" mass="41371">MKKGKLLSLLLAAVVGAGSLAMTAQAAPAELPAQTAKTAAFVKASDWVLKDDWAIFALGRNQEEGCEKLYEDYYQGVLALLADPAAKLIPSDYIRLSLSLTAIGIDPRNIEGNDLLEKIDQADREKYFQMSTGSLAYALALMERYPDSFSGTLKEDTIQKILDAQQADGSFEYTAGAGFSDPDSTAQAMQGLLLLGDGYAAEVQAARDWLAAQMNEDGVLAIDWGTGPTPNPSSTAQALIAFAQKGEVPANDQEKTLYDGIMTFALDNGSFLDTNWQTGELEYNEYATGQCFQALVAYSRMVNGQSALFDLSDAAVAPRPKPEDEKPESGSSSSQASSEPSSAREEESEPPASSAAANLNSPKTGDMGLVSIAAVGLIAAAAAVVLYRKK</sequence>
<dbReference type="Gene3D" id="1.50.10.20">
    <property type="match status" value="1"/>
</dbReference>
<evidence type="ECO:0000313" key="4">
    <source>
        <dbReference type="EMBL" id="RGQ38300.1"/>
    </source>
</evidence>
<dbReference type="NCBIfam" id="TIGR01167">
    <property type="entry name" value="LPXTG_anchor"/>
    <property type="match status" value="1"/>
</dbReference>
<gene>
    <name evidence="4" type="ORF">DWY99_09845</name>
</gene>
<dbReference type="AlphaFoldDB" id="A0A412AW54"/>
<keyword evidence="2" id="KW-1133">Transmembrane helix</keyword>
<dbReference type="EMBL" id="QRTC01000040">
    <property type="protein sequence ID" value="RGQ38300.1"/>
    <property type="molecule type" value="Genomic_DNA"/>
</dbReference>
<dbReference type="SUPFAM" id="SSF48239">
    <property type="entry name" value="Terpenoid cyclases/Protein prenyltransferases"/>
    <property type="match status" value="1"/>
</dbReference>
<evidence type="ECO:0000256" key="1">
    <source>
        <dbReference type="SAM" id="MobiDB-lite"/>
    </source>
</evidence>
<feature type="transmembrane region" description="Helical" evidence="2">
    <location>
        <begin position="367"/>
        <end position="387"/>
    </location>
</feature>
<protein>
    <submittedName>
        <fullName evidence="4">LPXTG cell wall anchor domain-containing protein</fullName>
    </submittedName>
</protein>
<feature type="chain" id="PRO_5019455919" evidence="3">
    <location>
        <begin position="27"/>
        <end position="390"/>
    </location>
</feature>
<dbReference type="Proteomes" id="UP000284751">
    <property type="component" value="Unassembled WGS sequence"/>
</dbReference>
<comment type="caution">
    <text evidence="4">The sequence shown here is derived from an EMBL/GenBank/DDBJ whole genome shotgun (WGS) entry which is preliminary data.</text>
</comment>